<reference evidence="4" key="1">
    <citation type="journal article" date="2019" name="PLoS Negl. Trop. Dis.">
        <title>Revisiting the worldwide diversity of Leptospira species in the environment.</title>
        <authorList>
            <person name="Vincent A.T."/>
            <person name="Schiettekatte O."/>
            <person name="Bourhy P."/>
            <person name="Veyrier F.J."/>
            <person name="Picardeau M."/>
        </authorList>
    </citation>
    <scope>NUCLEOTIDE SEQUENCE [LARGE SCALE GENOMIC DNA]</scope>
    <source>
        <strain evidence="4">201702476</strain>
    </source>
</reference>
<evidence type="ECO:0000256" key="1">
    <source>
        <dbReference type="ARBA" id="ARBA00006429"/>
    </source>
</evidence>
<evidence type="ECO:0000313" key="5">
    <source>
        <dbReference type="Proteomes" id="UP000297693"/>
    </source>
</evidence>
<dbReference type="Pfam" id="PF04231">
    <property type="entry name" value="Endonuclease_1"/>
    <property type="match status" value="1"/>
</dbReference>
<dbReference type="EMBL" id="RQGD01000035">
    <property type="protein sequence ID" value="TGL57296.1"/>
    <property type="molecule type" value="Genomic_DNA"/>
</dbReference>
<evidence type="ECO:0000313" key="4">
    <source>
        <dbReference type="EMBL" id="TGL57296.1"/>
    </source>
</evidence>
<evidence type="ECO:0000256" key="3">
    <source>
        <dbReference type="ARBA" id="ARBA00022801"/>
    </source>
</evidence>
<dbReference type="RefSeq" id="WP_135624418.1">
    <property type="nucleotide sequence ID" value="NZ_RQGD01000035.1"/>
</dbReference>
<dbReference type="GO" id="GO:0004518">
    <property type="term" value="F:nuclease activity"/>
    <property type="evidence" value="ECO:0007669"/>
    <property type="project" value="UniProtKB-KW"/>
</dbReference>
<name>A0A4V3JQU8_9LEPT</name>
<accession>A0A4V3JQU8</accession>
<sequence>MPFPLTYRLPFVLLLLFLSFLSSCSIDGEEEEVHTTVVTDFSKAKKFLRRIYRNVGKEFYCGCQFTPDTEKKGGFQILNESCGLTSRTGSDRSYLIEWEHIVPAYSFGKDRACWKKEDCESKGKIVRGRKCCSATDPVFREIEADLHNLVPSPGEINNDRGHFPFGIIEGENREYGKCDFEVDFKTHVAEPREAIRGDIARIYLYMEMQWGVRIPSETKKLYLFWHENDPADAFEIRRNEIIERIQGRKNPFIP</sequence>
<evidence type="ECO:0000256" key="2">
    <source>
        <dbReference type="ARBA" id="ARBA00022722"/>
    </source>
</evidence>
<organism evidence="4 5">
    <name type="scientific">Leptospira ognonensis</name>
    <dbReference type="NCBI Taxonomy" id="2484945"/>
    <lineage>
        <taxon>Bacteria</taxon>
        <taxon>Pseudomonadati</taxon>
        <taxon>Spirochaetota</taxon>
        <taxon>Spirochaetia</taxon>
        <taxon>Leptospirales</taxon>
        <taxon>Leptospiraceae</taxon>
        <taxon>Leptospira</taxon>
    </lineage>
</organism>
<dbReference type="InterPro" id="IPR007346">
    <property type="entry name" value="Endonuclease-I"/>
</dbReference>
<dbReference type="GO" id="GO:0016787">
    <property type="term" value="F:hydrolase activity"/>
    <property type="evidence" value="ECO:0007669"/>
    <property type="project" value="UniProtKB-KW"/>
</dbReference>
<keyword evidence="5" id="KW-1185">Reference proteome</keyword>
<keyword evidence="2" id="KW-0540">Nuclease</keyword>
<comment type="caution">
    <text evidence="4">The sequence shown here is derived from an EMBL/GenBank/DDBJ whole genome shotgun (WGS) entry which is preliminary data.</text>
</comment>
<comment type="similarity">
    <text evidence="1">Belongs to the EndA/NucM nuclease family.</text>
</comment>
<dbReference type="Proteomes" id="UP000297693">
    <property type="component" value="Unassembled WGS sequence"/>
</dbReference>
<keyword evidence="3" id="KW-0378">Hydrolase</keyword>
<dbReference type="SUPFAM" id="SSF54060">
    <property type="entry name" value="His-Me finger endonucleases"/>
    <property type="match status" value="1"/>
</dbReference>
<gene>
    <name evidence="4" type="ORF">EHQ58_13440</name>
</gene>
<dbReference type="OrthoDB" id="9801679at2"/>
<proteinExistence type="inferred from homology"/>
<dbReference type="PANTHER" id="PTHR33607">
    <property type="entry name" value="ENDONUCLEASE-1"/>
    <property type="match status" value="1"/>
</dbReference>
<dbReference type="AlphaFoldDB" id="A0A4V3JQU8"/>
<protein>
    <submittedName>
        <fullName evidence="4">Nuclease</fullName>
    </submittedName>
</protein>
<dbReference type="InterPro" id="IPR044925">
    <property type="entry name" value="His-Me_finger_sf"/>
</dbReference>
<dbReference type="PANTHER" id="PTHR33607:SF2">
    <property type="entry name" value="ENDONUCLEASE-1"/>
    <property type="match status" value="1"/>
</dbReference>